<organism evidence="2 3">
    <name type="scientific">Nesterenkonia aerolata</name>
    <dbReference type="NCBI Taxonomy" id="3074079"/>
    <lineage>
        <taxon>Bacteria</taxon>
        <taxon>Bacillati</taxon>
        <taxon>Actinomycetota</taxon>
        <taxon>Actinomycetes</taxon>
        <taxon>Micrococcales</taxon>
        <taxon>Micrococcaceae</taxon>
        <taxon>Nesterenkonia</taxon>
    </lineage>
</organism>
<evidence type="ECO:0000313" key="2">
    <source>
        <dbReference type="EMBL" id="MDR8018415.1"/>
    </source>
</evidence>
<dbReference type="RefSeq" id="WP_310547386.1">
    <property type="nucleotide sequence ID" value="NZ_JAVKGR010000001.1"/>
</dbReference>
<keyword evidence="1" id="KW-0812">Transmembrane</keyword>
<accession>A0ABU2DQ23</accession>
<proteinExistence type="predicted"/>
<keyword evidence="1" id="KW-0472">Membrane</keyword>
<comment type="caution">
    <text evidence="2">The sequence shown here is derived from an EMBL/GenBank/DDBJ whole genome shotgun (WGS) entry which is preliminary data.</text>
</comment>
<name>A0ABU2DQ23_9MICC</name>
<evidence type="ECO:0000313" key="3">
    <source>
        <dbReference type="Proteomes" id="UP001251870"/>
    </source>
</evidence>
<reference evidence="2 3" key="1">
    <citation type="submission" date="2023-09" db="EMBL/GenBank/DDBJ databases">
        <title>Description of three actinobacteria isolated from air of manufacturing shop in a pharmaceutical factory.</title>
        <authorList>
            <person name="Zhang D.-F."/>
        </authorList>
    </citation>
    <scope>NUCLEOTIDE SEQUENCE [LARGE SCALE GENOMIC DNA]</scope>
    <source>
        <strain evidence="2 3">LY-0111</strain>
    </source>
</reference>
<dbReference type="Proteomes" id="UP001251870">
    <property type="component" value="Unassembled WGS sequence"/>
</dbReference>
<keyword evidence="3" id="KW-1185">Reference proteome</keyword>
<gene>
    <name evidence="2" type="ORF">RIL96_02375</name>
</gene>
<feature type="transmembrane region" description="Helical" evidence="1">
    <location>
        <begin position="101"/>
        <end position="123"/>
    </location>
</feature>
<feature type="transmembrane region" description="Helical" evidence="1">
    <location>
        <begin position="143"/>
        <end position="167"/>
    </location>
</feature>
<sequence>MTRKTLLDRGAERIADVDGASAGDERERAVYGEAGAFAATLTMHVCVLGAFVSALAGSIVLPLTLILIAMLPSYGIFWYCKRRGVDTFELLSRNTRHRLGSAIYVGAILGLACLAMGYTVAQGQGLLPLTVKFTFVTDGLQEVAGLGMAVGGAIGAVLGVLAVAWVLRGYRRRAEQDEDW</sequence>
<protein>
    <submittedName>
        <fullName evidence="2">Uncharacterized protein</fullName>
    </submittedName>
</protein>
<feature type="transmembrane region" description="Helical" evidence="1">
    <location>
        <begin position="34"/>
        <end position="53"/>
    </location>
</feature>
<dbReference type="EMBL" id="JAVKGR010000001">
    <property type="protein sequence ID" value="MDR8018415.1"/>
    <property type="molecule type" value="Genomic_DNA"/>
</dbReference>
<evidence type="ECO:0000256" key="1">
    <source>
        <dbReference type="SAM" id="Phobius"/>
    </source>
</evidence>
<keyword evidence="1" id="KW-1133">Transmembrane helix</keyword>
<feature type="transmembrane region" description="Helical" evidence="1">
    <location>
        <begin position="59"/>
        <end position="80"/>
    </location>
</feature>